<dbReference type="AlphaFoldDB" id="A0A0D2C3M5"/>
<protein>
    <recommendedName>
        <fullName evidence="3">Carboxylic ester hydrolase</fullName>
        <ecNumber evidence="3">3.1.1.-</ecNumber>
    </recommendedName>
</protein>
<feature type="signal peptide" evidence="3">
    <location>
        <begin position="1"/>
        <end position="20"/>
    </location>
</feature>
<keyword evidence="2 3" id="KW-0378">Hydrolase</keyword>
<name>A0A0D2C3M5_9EURO</name>
<evidence type="ECO:0000313" key="5">
    <source>
        <dbReference type="EMBL" id="KIW18244.1"/>
    </source>
</evidence>
<evidence type="ECO:0000256" key="2">
    <source>
        <dbReference type="ARBA" id="ARBA00022801"/>
    </source>
</evidence>
<dbReference type="VEuPathDB" id="FungiDB:PV08_02532"/>
<dbReference type="InterPro" id="IPR050654">
    <property type="entry name" value="AChE-related_enzymes"/>
</dbReference>
<evidence type="ECO:0000313" key="6">
    <source>
        <dbReference type="Proteomes" id="UP000053328"/>
    </source>
</evidence>
<proteinExistence type="inferred from homology"/>
<evidence type="ECO:0000256" key="3">
    <source>
        <dbReference type="RuleBase" id="RU361235"/>
    </source>
</evidence>
<dbReference type="EMBL" id="KN847493">
    <property type="protein sequence ID" value="KIW18244.1"/>
    <property type="molecule type" value="Genomic_DNA"/>
</dbReference>
<organism evidence="5 6">
    <name type="scientific">Exophiala spinifera</name>
    <dbReference type="NCBI Taxonomy" id="91928"/>
    <lineage>
        <taxon>Eukaryota</taxon>
        <taxon>Fungi</taxon>
        <taxon>Dikarya</taxon>
        <taxon>Ascomycota</taxon>
        <taxon>Pezizomycotina</taxon>
        <taxon>Eurotiomycetes</taxon>
        <taxon>Chaetothyriomycetidae</taxon>
        <taxon>Chaetothyriales</taxon>
        <taxon>Herpotrichiellaceae</taxon>
        <taxon>Exophiala</taxon>
    </lineage>
</organism>
<comment type="similarity">
    <text evidence="1 3">Belongs to the type-B carboxylesterase/lipase family.</text>
</comment>
<dbReference type="InterPro" id="IPR002018">
    <property type="entry name" value="CarbesteraseB"/>
</dbReference>
<feature type="chain" id="PRO_5005112411" description="Carboxylic ester hydrolase" evidence="3">
    <location>
        <begin position="21"/>
        <end position="521"/>
    </location>
</feature>
<dbReference type="OrthoDB" id="408631at2759"/>
<dbReference type="PANTHER" id="PTHR43918">
    <property type="entry name" value="ACETYLCHOLINESTERASE"/>
    <property type="match status" value="1"/>
</dbReference>
<keyword evidence="6" id="KW-1185">Reference proteome</keyword>
<dbReference type="Pfam" id="PF00135">
    <property type="entry name" value="COesterase"/>
    <property type="match status" value="1"/>
</dbReference>
<dbReference type="STRING" id="91928.A0A0D2C3M5"/>
<dbReference type="PROSITE" id="PS00122">
    <property type="entry name" value="CARBOXYLESTERASE_B_1"/>
    <property type="match status" value="1"/>
</dbReference>
<dbReference type="HOGENOM" id="CLU_006586_15_0_1"/>
<dbReference type="SUPFAM" id="SSF53474">
    <property type="entry name" value="alpha/beta-Hydrolases"/>
    <property type="match status" value="1"/>
</dbReference>
<dbReference type="Proteomes" id="UP000053328">
    <property type="component" value="Unassembled WGS sequence"/>
</dbReference>
<accession>A0A0D2C3M5</accession>
<sequence>MPSRYILSWLLTCFLGIAFGSRCGSSAPTVKIDAGMVVGTTTTVPGTTATVSEFLGVPFAASPTRFAPPTRPVPWSTPLQATAYGPACPQQFNYPEELREITMAWFNTPPPSAGESEDCLNLNIYVPGTENTNKAVMVWIYGGALEYGWNSFHLYDGASFAANQDVIVVTINYRTNSKYMFWDMRNLGFLDQRFALDWVQRNIAAFGGDPRKVTIFGQSAGGRSVDVLLTSMPHNPPFRAAIMESGVANYNFPKGDLSEPWNTTVQALNCTTSIDILSCMRRVDLATLMNTIEQLGLGFEYTLDNVTAVYRSETARTTGDIARVPVLVGTVANDGLLFVLGENDTQAYLEEAIPNQPDLYQTLLGAYPIGSPGIGSPQDQIAAIETEVRFQCPSAIVAQDSRNRGIPSWRYYYNATFENLELFPGSEVYHSSEVGMVFGTYPVASATALEAQTSKYMQGAWAAFAKNPMNGPGWKQVPNVAALGSPGKAIQVDVSPATIDQRCALYTRYYTELGTIAPRTF</sequence>
<evidence type="ECO:0000256" key="1">
    <source>
        <dbReference type="ARBA" id="ARBA00005964"/>
    </source>
</evidence>
<dbReference type="RefSeq" id="XP_016238460.1">
    <property type="nucleotide sequence ID" value="XM_016376890.1"/>
</dbReference>
<reference evidence="5 6" key="1">
    <citation type="submission" date="2015-01" db="EMBL/GenBank/DDBJ databases">
        <title>The Genome Sequence of Exophiala spinifera CBS89968.</title>
        <authorList>
            <consortium name="The Broad Institute Genomics Platform"/>
            <person name="Cuomo C."/>
            <person name="de Hoog S."/>
            <person name="Gorbushina A."/>
            <person name="Stielow B."/>
            <person name="Teixiera M."/>
            <person name="Abouelleil A."/>
            <person name="Chapman S.B."/>
            <person name="Priest M."/>
            <person name="Young S.K."/>
            <person name="Wortman J."/>
            <person name="Nusbaum C."/>
            <person name="Birren B."/>
        </authorList>
    </citation>
    <scope>NUCLEOTIDE SEQUENCE [LARGE SCALE GENOMIC DNA]</scope>
    <source>
        <strain evidence="5 6">CBS 89968</strain>
    </source>
</reference>
<evidence type="ECO:0000259" key="4">
    <source>
        <dbReference type="Pfam" id="PF00135"/>
    </source>
</evidence>
<dbReference type="InterPro" id="IPR029058">
    <property type="entry name" value="AB_hydrolase_fold"/>
</dbReference>
<keyword evidence="3" id="KW-0732">Signal</keyword>
<dbReference type="Gene3D" id="3.40.50.1820">
    <property type="entry name" value="alpha/beta hydrolase"/>
    <property type="match status" value="1"/>
</dbReference>
<dbReference type="GeneID" id="27329615"/>
<gene>
    <name evidence="5" type="ORF">PV08_02532</name>
</gene>
<dbReference type="InterPro" id="IPR019826">
    <property type="entry name" value="Carboxylesterase_B_AS"/>
</dbReference>
<feature type="domain" description="Carboxylesterase type B" evidence="4">
    <location>
        <begin position="27"/>
        <end position="469"/>
    </location>
</feature>
<dbReference type="PANTHER" id="PTHR43918:SF4">
    <property type="entry name" value="CARBOXYLIC ESTER HYDROLASE"/>
    <property type="match status" value="1"/>
</dbReference>
<dbReference type="ESTHER" id="9euro-a0a0d2c3m5">
    <property type="family name" value="Fungal_carboxylesterase_lipase"/>
</dbReference>
<dbReference type="GO" id="GO:0052689">
    <property type="term" value="F:carboxylic ester hydrolase activity"/>
    <property type="evidence" value="ECO:0007669"/>
    <property type="project" value="TreeGrafter"/>
</dbReference>
<dbReference type="EC" id="3.1.1.-" evidence="3"/>